<organism evidence="4 5">
    <name type="scientific">Rhodococcoides corynebacterioides</name>
    <dbReference type="NCBI Taxonomy" id="53972"/>
    <lineage>
        <taxon>Bacteria</taxon>
        <taxon>Bacillati</taxon>
        <taxon>Actinomycetota</taxon>
        <taxon>Actinomycetes</taxon>
        <taxon>Mycobacteriales</taxon>
        <taxon>Nocardiaceae</taxon>
        <taxon>Rhodococcoides</taxon>
    </lineage>
</organism>
<evidence type="ECO:0000313" key="5">
    <source>
        <dbReference type="Proteomes" id="UP000703038"/>
    </source>
</evidence>
<dbReference type="EMBL" id="JAFBBK010000001">
    <property type="protein sequence ID" value="MBM7416629.1"/>
    <property type="molecule type" value="Genomic_DNA"/>
</dbReference>
<keyword evidence="5" id="KW-1185">Reference proteome</keyword>
<proteinExistence type="predicted"/>
<dbReference type="RefSeq" id="WP_204869393.1">
    <property type="nucleotide sequence ID" value="NZ_JAFBBK010000001.1"/>
</dbReference>
<keyword evidence="2" id="KW-0479">Metal-binding</keyword>
<evidence type="ECO:0000256" key="3">
    <source>
        <dbReference type="ARBA" id="ARBA00022842"/>
    </source>
</evidence>
<dbReference type="Gene3D" id="3.20.20.60">
    <property type="entry name" value="Phosphoenolpyruvate-binding domains"/>
    <property type="match status" value="2"/>
</dbReference>
<reference evidence="4 5" key="1">
    <citation type="submission" date="2021-01" db="EMBL/GenBank/DDBJ databases">
        <title>Genomics of switchgrass bacterial isolates.</title>
        <authorList>
            <person name="Shade A."/>
        </authorList>
    </citation>
    <scope>NUCLEOTIDE SEQUENCE [LARGE SCALE GENOMIC DNA]</scope>
    <source>
        <strain evidence="4 5">PvP111</strain>
    </source>
</reference>
<dbReference type="Pfam" id="PF15617">
    <property type="entry name" value="C-C_Bond_Lyase"/>
    <property type="match status" value="1"/>
</dbReference>
<dbReference type="InterPro" id="IPR040442">
    <property type="entry name" value="Pyrv_kinase-like_dom_sf"/>
</dbReference>
<dbReference type="InterPro" id="IPR015813">
    <property type="entry name" value="Pyrv/PenolPyrv_kinase-like_dom"/>
</dbReference>
<accession>A0ABS2KXH0</accession>
<sequence>MQHFSHLEPATLEYLFHRPPVAVTAESDLTTRALALGATLYVPATRANLVETVRKRAAEGSRSVVLDLEDAVADGDLEAARGHVVAALDALAVDPPETAVFVRVRTAEDMHHVCDRLTTGFDVLHGFVLPKFRPESGEKFLEEVAARSAAAGRHLVVMPVMESREMVYRETRDDELAGARDVLGRHRDSVLAVRVGATDMSGAFGIRRDRDLTIYDVRVVADTIGAIVNHLGRSDGTGFVVTGPVWEYFADHERLFRPMLRATPFAEHDAVRFRQQLVSRDIDGLLREVALDRANGLHGKTVIHPSHVAAVHSLSVVTHEEYQDAQAIASSSAGGGVLASGYGNKMNELGPHRPWAEQTLRRAAVFGVTAEGVSFVDVMQALARRPASVTGTAR</sequence>
<protein>
    <submittedName>
        <fullName evidence="4">Citrate lyase beta subunit</fullName>
    </submittedName>
</protein>
<comment type="cofactor">
    <cofactor evidence="1">
        <name>Mg(2+)</name>
        <dbReference type="ChEBI" id="CHEBI:18420"/>
    </cofactor>
</comment>
<dbReference type="InterPro" id="IPR039480">
    <property type="entry name" value="C-C_Bond_Lyase-like"/>
</dbReference>
<evidence type="ECO:0000256" key="2">
    <source>
        <dbReference type="ARBA" id="ARBA00022723"/>
    </source>
</evidence>
<keyword evidence="4" id="KW-0456">Lyase</keyword>
<keyword evidence="3" id="KW-0460">Magnesium</keyword>
<name>A0ABS2KXH0_9NOCA</name>
<evidence type="ECO:0000256" key="1">
    <source>
        <dbReference type="ARBA" id="ARBA00001946"/>
    </source>
</evidence>
<dbReference type="Proteomes" id="UP000703038">
    <property type="component" value="Unassembled WGS sequence"/>
</dbReference>
<dbReference type="PANTHER" id="PTHR32308">
    <property type="entry name" value="LYASE BETA SUBUNIT, PUTATIVE (AFU_ORTHOLOGUE AFUA_4G13030)-RELATED"/>
    <property type="match status" value="1"/>
</dbReference>
<gene>
    <name evidence="4" type="ORF">JOE42_003362</name>
</gene>
<dbReference type="GO" id="GO:0016829">
    <property type="term" value="F:lyase activity"/>
    <property type="evidence" value="ECO:0007669"/>
    <property type="project" value="UniProtKB-KW"/>
</dbReference>
<evidence type="ECO:0000313" key="4">
    <source>
        <dbReference type="EMBL" id="MBM7416629.1"/>
    </source>
</evidence>
<dbReference type="PANTHER" id="PTHR32308:SF10">
    <property type="entry name" value="CITRATE LYASE SUBUNIT BETA"/>
    <property type="match status" value="1"/>
</dbReference>
<comment type="caution">
    <text evidence="4">The sequence shown here is derived from an EMBL/GenBank/DDBJ whole genome shotgun (WGS) entry which is preliminary data.</text>
</comment>
<dbReference type="SUPFAM" id="SSF51621">
    <property type="entry name" value="Phosphoenolpyruvate/pyruvate domain"/>
    <property type="match status" value="1"/>
</dbReference>